<name>A0A9D1CJC0_9FIRM</name>
<dbReference type="AlphaFoldDB" id="A0A9D1CJC0"/>
<feature type="domain" description="Leucine-binding protein" evidence="5">
    <location>
        <begin position="26"/>
        <end position="258"/>
    </location>
</feature>
<feature type="region of interest" description="Disordered" evidence="3">
    <location>
        <begin position="317"/>
        <end position="341"/>
    </location>
</feature>
<evidence type="ECO:0000259" key="5">
    <source>
        <dbReference type="Pfam" id="PF13458"/>
    </source>
</evidence>
<dbReference type="InterPro" id="IPR051010">
    <property type="entry name" value="BCAA_transport"/>
</dbReference>
<gene>
    <name evidence="6" type="ORF">IAA66_08730</name>
</gene>
<protein>
    <submittedName>
        <fullName evidence="6">ABC transporter substrate-binding protein</fullName>
    </submittedName>
</protein>
<dbReference type="EMBL" id="DVFI01000121">
    <property type="protein sequence ID" value="HIQ63650.1"/>
    <property type="molecule type" value="Genomic_DNA"/>
</dbReference>
<feature type="chain" id="PRO_5039217773" evidence="4">
    <location>
        <begin position="24"/>
        <end position="404"/>
    </location>
</feature>
<comment type="similarity">
    <text evidence="1">Belongs to the leucine-binding protein family.</text>
</comment>
<evidence type="ECO:0000313" key="7">
    <source>
        <dbReference type="Proteomes" id="UP000886819"/>
    </source>
</evidence>
<keyword evidence="2 4" id="KW-0732">Signal</keyword>
<evidence type="ECO:0000256" key="3">
    <source>
        <dbReference type="SAM" id="MobiDB-lite"/>
    </source>
</evidence>
<comment type="caution">
    <text evidence="6">The sequence shown here is derived from an EMBL/GenBank/DDBJ whole genome shotgun (WGS) entry which is preliminary data.</text>
</comment>
<dbReference type="InterPro" id="IPR028082">
    <property type="entry name" value="Peripla_BP_I"/>
</dbReference>
<sequence>MKKMLAMFLALMTVLCFGTAGLAEEPIKLGSLVGITAPDPSIALAMDRGFQLAVEEVNAAGGIAGRQLEYISYDVGAWDTREAINGYTYLADEEGCVAIMGCPVSDIGLALIDYAADYQVPLVGLWINVACTHDENDVPYPYMYLAQPTNNDMAEIVAAYMLANGRDKVAILYNQQQSYHTSQVSSFSAYFTAHGGEIVTEQTFTSDTMDFSTILTMIKETGVNSLYYPMDSTTGVNVLSTLDGLGMMTGDFAVFGDVNYSAPFTDMLPNKDVANRIFFPLNVDSSDDKLIGLATDYLSKYGRRRLSAARDIYRGRAGRREDSERGRRCRQNRRVIQKQAHGRRPPALLLQPFRWGKRMRTRPYGRQCPGPVRPVRVQSLLHCAGRHSAVYGQRMHHGGHRRFV</sequence>
<dbReference type="PANTHER" id="PTHR30483:SF6">
    <property type="entry name" value="PERIPLASMIC BINDING PROTEIN OF ABC TRANSPORTER FOR NATURAL AMINO ACIDS"/>
    <property type="match status" value="1"/>
</dbReference>
<organism evidence="6 7">
    <name type="scientific">Candidatus Avichristensenella intestinipullorum</name>
    <dbReference type="NCBI Taxonomy" id="2840693"/>
    <lineage>
        <taxon>Bacteria</taxon>
        <taxon>Bacillati</taxon>
        <taxon>Bacillota</taxon>
        <taxon>Clostridia</taxon>
        <taxon>Candidatus Avichristensenella</taxon>
    </lineage>
</organism>
<evidence type="ECO:0000256" key="4">
    <source>
        <dbReference type="SAM" id="SignalP"/>
    </source>
</evidence>
<reference evidence="6" key="1">
    <citation type="submission" date="2020-10" db="EMBL/GenBank/DDBJ databases">
        <authorList>
            <person name="Gilroy R."/>
        </authorList>
    </citation>
    <scope>NUCLEOTIDE SEQUENCE</scope>
    <source>
        <strain evidence="6">ChiHile30-977</strain>
    </source>
</reference>
<evidence type="ECO:0000256" key="1">
    <source>
        <dbReference type="ARBA" id="ARBA00010062"/>
    </source>
</evidence>
<feature type="compositionally biased region" description="Basic and acidic residues" evidence="3">
    <location>
        <begin position="317"/>
        <end position="326"/>
    </location>
</feature>
<dbReference type="InterPro" id="IPR028081">
    <property type="entry name" value="Leu-bd"/>
</dbReference>
<feature type="compositionally biased region" description="Basic residues" evidence="3">
    <location>
        <begin position="327"/>
        <end position="341"/>
    </location>
</feature>
<dbReference type="Proteomes" id="UP000886819">
    <property type="component" value="Unassembled WGS sequence"/>
</dbReference>
<dbReference type="SUPFAM" id="SSF53822">
    <property type="entry name" value="Periplasmic binding protein-like I"/>
    <property type="match status" value="1"/>
</dbReference>
<dbReference type="PANTHER" id="PTHR30483">
    <property type="entry name" value="LEUCINE-SPECIFIC-BINDING PROTEIN"/>
    <property type="match status" value="1"/>
</dbReference>
<reference evidence="6" key="2">
    <citation type="journal article" date="2021" name="PeerJ">
        <title>Extensive microbial diversity within the chicken gut microbiome revealed by metagenomics and culture.</title>
        <authorList>
            <person name="Gilroy R."/>
            <person name="Ravi A."/>
            <person name="Getino M."/>
            <person name="Pursley I."/>
            <person name="Horton D.L."/>
            <person name="Alikhan N.F."/>
            <person name="Baker D."/>
            <person name="Gharbi K."/>
            <person name="Hall N."/>
            <person name="Watson M."/>
            <person name="Adriaenssens E.M."/>
            <person name="Foster-Nyarko E."/>
            <person name="Jarju S."/>
            <person name="Secka A."/>
            <person name="Antonio M."/>
            <person name="Oren A."/>
            <person name="Chaudhuri R.R."/>
            <person name="La Ragione R."/>
            <person name="Hildebrand F."/>
            <person name="Pallen M.J."/>
        </authorList>
    </citation>
    <scope>NUCLEOTIDE SEQUENCE</scope>
    <source>
        <strain evidence="6">ChiHile30-977</strain>
    </source>
</reference>
<evidence type="ECO:0000313" key="6">
    <source>
        <dbReference type="EMBL" id="HIQ63650.1"/>
    </source>
</evidence>
<feature type="signal peptide" evidence="4">
    <location>
        <begin position="1"/>
        <end position="23"/>
    </location>
</feature>
<evidence type="ECO:0000256" key="2">
    <source>
        <dbReference type="ARBA" id="ARBA00022729"/>
    </source>
</evidence>
<dbReference type="Pfam" id="PF13458">
    <property type="entry name" value="Peripla_BP_6"/>
    <property type="match status" value="1"/>
</dbReference>
<proteinExistence type="inferred from homology"/>
<accession>A0A9D1CJC0</accession>
<dbReference type="Gene3D" id="3.40.50.2300">
    <property type="match status" value="2"/>
</dbReference>